<dbReference type="Proteomes" id="UP000700334">
    <property type="component" value="Unassembled WGS sequence"/>
</dbReference>
<dbReference type="AlphaFoldDB" id="A0A8J6DUG6"/>
<dbReference type="PANTHER" id="PTHR12538:SF7">
    <property type="entry name" value="SMALL RIBOSOMAL SUBUNIT PROTEIN ES26-RELATED"/>
    <property type="match status" value="1"/>
</dbReference>
<evidence type="ECO:0000256" key="4">
    <source>
        <dbReference type="RuleBase" id="RU363128"/>
    </source>
</evidence>
<dbReference type="InterPro" id="IPR000892">
    <property type="entry name" value="Ribosomal_eS26"/>
</dbReference>
<evidence type="ECO:0000256" key="3">
    <source>
        <dbReference type="ARBA" id="ARBA00023274"/>
    </source>
</evidence>
<evidence type="ECO:0000256" key="1">
    <source>
        <dbReference type="ARBA" id="ARBA00008596"/>
    </source>
</evidence>
<dbReference type="Pfam" id="PF01283">
    <property type="entry name" value="Ribosomal_S26e"/>
    <property type="match status" value="1"/>
</dbReference>
<evidence type="ECO:0000256" key="2">
    <source>
        <dbReference type="ARBA" id="ARBA00022980"/>
    </source>
</evidence>
<keyword evidence="2 4" id="KW-0689">Ribosomal protein</keyword>
<dbReference type="EMBL" id="JAGFMF010011573">
    <property type="protein sequence ID" value="KAG8520325.1"/>
    <property type="molecule type" value="Genomic_DNA"/>
</dbReference>
<proteinExistence type="inferred from homology"/>
<comment type="caution">
    <text evidence="6">The sequence shown here is derived from an EMBL/GenBank/DDBJ whole genome shotgun (WGS) entry which is preliminary data.</text>
</comment>
<comment type="similarity">
    <text evidence="1 4">Belongs to the eukaryotic ribosomal protein eS26 family.</text>
</comment>
<dbReference type="GO" id="GO:0022627">
    <property type="term" value="C:cytosolic small ribosomal subunit"/>
    <property type="evidence" value="ECO:0007669"/>
    <property type="project" value="TreeGrafter"/>
</dbReference>
<protein>
    <recommendedName>
        <fullName evidence="4">40S ribosomal protein S26</fullName>
    </recommendedName>
</protein>
<accession>A0A8J6DUG6</accession>
<feature type="region of interest" description="Disordered" evidence="5">
    <location>
        <begin position="1"/>
        <end position="20"/>
    </location>
</feature>
<dbReference type="GO" id="GO:0006412">
    <property type="term" value="P:translation"/>
    <property type="evidence" value="ECO:0007669"/>
    <property type="project" value="InterPro"/>
</dbReference>
<dbReference type="GO" id="GO:0003729">
    <property type="term" value="F:mRNA binding"/>
    <property type="evidence" value="ECO:0007669"/>
    <property type="project" value="TreeGrafter"/>
</dbReference>
<feature type="region of interest" description="Disordered" evidence="5">
    <location>
        <begin position="93"/>
        <end position="115"/>
    </location>
</feature>
<name>A0A8J6DUG6_GALPY</name>
<keyword evidence="7" id="KW-1185">Reference proteome</keyword>
<evidence type="ECO:0000313" key="6">
    <source>
        <dbReference type="EMBL" id="KAG8520325.1"/>
    </source>
</evidence>
<dbReference type="Gene3D" id="3.30.1740.20">
    <property type="entry name" value="Ribosomal protein S26e"/>
    <property type="match status" value="1"/>
</dbReference>
<keyword evidence="3 4" id="KW-0687">Ribonucleoprotein</keyword>
<evidence type="ECO:0000256" key="5">
    <source>
        <dbReference type="SAM" id="MobiDB-lite"/>
    </source>
</evidence>
<dbReference type="InterPro" id="IPR038551">
    <property type="entry name" value="Ribosomal_eS26_sf"/>
</dbReference>
<dbReference type="GO" id="GO:0003735">
    <property type="term" value="F:structural constituent of ribosome"/>
    <property type="evidence" value="ECO:0007669"/>
    <property type="project" value="InterPro"/>
</dbReference>
<gene>
    <name evidence="6" type="ORF">J0S82_019488</name>
</gene>
<dbReference type="OrthoDB" id="10262653at2759"/>
<sequence>MTKKRRNSGSCQNKGHRQPRAAHLLHELCLCVPKDKAIKKLVIGNVVEATAVRHIYEASIFFACVFPKLDVKLHYCTASCESVPMELRSINPFPPPLFKREGTASRSPPKPMYRS</sequence>
<dbReference type="PANTHER" id="PTHR12538">
    <property type="entry name" value="40S RIBOSOMAL PROTEIN S26"/>
    <property type="match status" value="1"/>
</dbReference>
<organism evidence="6 7">
    <name type="scientific">Galemys pyrenaicus</name>
    <name type="common">Iberian desman</name>
    <name type="synonym">Pyrenean desman</name>
    <dbReference type="NCBI Taxonomy" id="202257"/>
    <lineage>
        <taxon>Eukaryota</taxon>
        <taxon>Metazoa</taxon>
        <taxon>Chordata</taxon>
        <taxon>Craniata</taxon>
        <taxon>Vertebrata</taxon>
        <taxon>Euteleostomi</taxon>
        <taxon>Mammalia</taxon>
        <taxon>Eutheria</taxon>
        <taxon>Laurasiatheria</taxon>
        <taxon>Eulipotyphla</taxon>
        <taxon>Talpidae</taxon>
        <taxon>Galemys</taxon>
    </lineage>
</organism>
<reference evidence="6" key="1">
    <citation type="journal article" date="2021" name="Evol. Appl.">
        <title>The genome of the Pyrenean desman and the effects of bottlenecks and inbreeding on the genomic landscape of an endangered species.</title>
        <authorList>
            <person name="Escoda L."/>
            <person name="Castresana J."/>
        </authorList>
    </citation>
    <scope>NUCLEOTIDE SEQUENCE</scope>
    <source>
        <strain evidence="6">IBE-C5619</strain>
    </source>
</reference>
<evidence type="ECO:0000313" key="7">
    <source>
        <dbReference type="Proteomes" id="UP000700334"/>
    </source>
</evidence>